<dbReference type="GO" id="GO:0003676">
    <property type="term" value="F:nucleic acid binding"/>
    <property type="evidence" value="ECO:0007669"/>
    <property type="project" value="InterPro"/>
</dbReference>
<dbReference type="AlphaFoldDB" id="A0A0B1SGM6"/>
<protein>
    <recommendedName>
        <fullName evidence="1">Tc1-like transposase DDE domain-containing protein</fullName>
    </recommendedName>
</protein>
<dbReference type="PANTHER" id="PTHR23022:SF135">
    <property type="entry name" value="SI:DKEY-77F5.3"/>
    <property type="match status" value="1"/>
</dbReference>
<dbReference type="EMBL" id="KN570288">
    <property type="protein sequence ID" value="KHJ84069.1"/>
    <property type="molecule type" value="Genomic_DNA"/>
</dbReference>
<dbReference type="Gene3D" id="3.30.420.10">
    <property type="entry name" value="Ribonuclease H-like superfamily/Ribonuclease H"/>
    <property type="match status" value="2"/>
</dbReference>
<dbReference type="Proteomes" id="UP000053660">
    <property type="component" value="Unassembled WGS sequence"/>
</dbReference>
<gene>
    <name evidence="2" type="ORF">OESDEN_16221</name>
</gene>
<dbReference type="InterPro" id="IPR052338">
    <property type="entry name" value="Transposase_5"/>
</dbReference>
<reference evidence="2 3" key="1">
    <citation type="submission" date="2014-03" db="EMBL/GenBank/DDBJ databases">
        <title>Draft genome of the hookworm Oesophagostomum dentatum.</title>
        <authorList>
            <person name="Mitreva M."/>
        </authorList>
    </citation>
    <scope>NUCLEOTIDE SEQUENCE [LARGE SCALE GENOMIC DNA]</scope>
    <source>
        <strain evidence="2 3">OD-Hann</strain>
    </source>
</reference>
<dbReference type="InterPro" id="IPR038717">
    <property type="entry name" value="Tc1-like_DDE_dom"/>
</dbReference>
<organism evidence="2 3">
    <name type="scientific">Oesophagostomum dentatum</name>
    <name type="common">Nodular worm</name>
    <dbReference type="NCBI Taxonomy" id="61180"/>
    <lineage>
        <taxon>Eukaryota</taxon>
        <taxon>Metazoa</taxon>
        <taxon>Ecdysozoa</taxon>
        <taxon>Nematoda</taxon>
        <taxon>Chromadorea</taxon>
        <taxon>Rhabditida</taxon>
        <taxon>Rhabditina</taxon>
        <taxon>Rhabditomorpha</taxon>
        <taxon>Strongyloidea</taxon>
        <taxon>Strongylidae</taxon>
        <taxon>Oesophagostomum</taxon>
    </lineage>
</organism>
<evidence type="ECO:0000313" key="3">
    <source>
        <dbReference type="Proteomes" id="UP000053660"/>
    </source>
</evidence>
<sequence>MSEKFLNRFYSQQPVQRKLPYRSRSLAPHLQVINRAIEDSFNSNSSNTIPAIRKSLEERFIQVSETQLRRFRDQLGYHRRSTKYCQIIREANKEKRLEFCVDNSALNEKFHECIFTDECTIQADCSVKHCFVKDGDYSSRMRKRAKHPVKLHLWGGISARGYAKLVQDNSPIHKSRYTTQKLISWNVDVIDWPPESPDLNPIELVLGNLKNCLRKKKMRNAEELQNSVLDYWRTLTPEICARYVNDIQKKMPRILEARGGNIYEGR</sequence>
<evidence type="ECO:0000259" key="1">
    <source>
        <dbReference type="Pfam" id="PF13358"/>
    </source>
</evidence>
<dbReference type="PANTHER" id="PTHR23022">
    <property type="entry name" value="TRANSPOSABLE ELEMENT-RELATED"/>
    <property type="match status" value="1"/>
</dbReference>
<proteinExistence type="predicted"/>
<dbReference type="InterPro" id="IPR036397">
    <property type="entry name" value="RNaseH_sf"/>
</dbReference>
<dbReference type="Pfam" id="PF13358">
    <property type="entry name" value="DDE_3"/>
    <property type="match status" value="1"/>
</dbReference>
<keyword evidence="3" id="KW-1185">Reference proteome</keyword>
<accession>A0A0B1SGM6</accession>
<evidence type="ECO:0000313" key="2">
    <source>
        <dbReference type="EMBL" id="KHJ84069.1"/>
    </source>
</evidence>
<feature type="domain" description="Tc1-like transposase DDE" evidence="1">
    <location>
        <begin position="165"/>
        <end position="225"/>
    </location>
</feature>
<name>A0A0B1SGM6_OESDE</name>
<dbReference type="OrthoDB" id="5854164at2759"/>